<sequence>MISAQDYRRRMAALVRAEAVRGGDGVPVSRFSQVSLARRCAAEPVGAGVDPVIASQHKGAWLLRA</sequence>
<evidence type="ECO:0000313" key="1">
    <source>
        <dbReference type="EMBL" id="MCW3798052.1"/>
    </source>
</evidence>
<keyword evidence="2" id="KW-1185">Reference proteome</keyword>
<dbReference type="Proteomes" id="UP001526246">
    <property type="component" value="Unassembled WGS sequence"/>
</dbReference>
<protein>
    <recommendedName>
        <fullName evidence="3">SAM-dependent methyltransferase</fullName>
    </recommendedName>
</protein>
<comment type="caution">
    <text evidence="1">The sequence shown here is derived from an EMBL/GenBank/DDBJ whole genome shotgun (WGS) entry which is preliminary data.</text>
</comment>
<accession>A0ABT3JG43</accession>
<evidence type="ECO:0008006" key="3">
    <source>
        <dbReference type="Google" id="ProtNLM"/>
    </source>
</evidence>
<organism evidence="1 2">
    <name type="scientific">Sphingomonas arvum</name>
    <dbReference type="NCBI Taxonomy" id="2992113"/>
    <lineage>
        <taxon>Bacteria</taxon>
        <taxon>Pseudomonadati</taxon>
        <taxon>Pseudomonadota</taxon>
        <taxon>Alphaproteobacteria</taxon>
        <taxon>Sphingomonadales</taxon>
        <taxon>Sphingomonadaceae</taxon>
        <taxon>Sphingomonas</taxon>
    </lineage>
</organism>
<gene>
    <name evidence="1" type="ORF">OMW55_09575</name>
</gene>
<dbReference type="RefSeq" id="WP_264882711.1">
    <property type="nucleotide sequence ID" value="NZ_JAPDOB010000002.1"/>
</dbReference>
<reference evidence="1 2" key="1">
    <citation type="submission" date="2022-10" db="EMBL/GenBank/DDBJ databases">
        <title>Sphingomonas sp.</title>
        <authorList>
            <person name="Jin C."/>
        </authorList>
    </citation>
    <scope>NUCLEOTIDE SEQUENCE [LARGE SCALE GENOMIC DNA]</scope>
    <source>
        <strain evidence="1 2">BN140010</strain>
    </source>
</reference>
<dbReference type="EMBL" id="JAPDOB010000002">
    <property type="protein sequence ID" value="MCW3798052.1"/>
    <property type="molecule type" value="Genomic_DNA"/>
</dbReference>
<proteinExistence type="predicted"/>
<evidence type="ECO:0000313" key="2">
    <source>
        <dbReference type="Proteomes" id="UP001526246"/>
    </source>
</evidence>
<name>A0ABT3JG43_9SPHN</name>